<feature type="non-terminal residue" evidence="2">
    <location>
        <position position="1"/>
    </location>
</feature>
<name>A0AA38Q5P4_9AGAR</name>
<keyword evidence="1" id="KW-0472">Membrane</keyword>
<reference evidence="2" key="1">
    <citation type="submission" date="2022-08" db="EMBL/GenBank/DDBJ databases">
        <authorList>
            <consortium name="DOE Joint Genome Institute"/>
            <person name="Min B."/>
            <person name="Riley R."/>
            <person name="Sierra-Patev S."/>
            <person name="Naranjo-Ortiz M."/>
            <person name="Looney B."/>
            <person name="Konkel Z."/>
            <person name="Slot J.C."/>
            <person name="Sakamoto Y."/>
            <person name="Steenwyk J.L."/>
            <person name="Rokas A."/>
            <person name="Carro J."/>
            <person name="Camarero S."/>
            <person name="Ferreira P."/>
            <person name="Molpeceres G."/>
            <person name="Ruiz-Duenas F.J."/>
            <person name="Serrano A."/>
            <person name="Henrissat B."/>
            <person name="Drula E."/>
            <person name="Hughes K.W."/>
            <person name="Mata J.L."/>
            <person name="Ishikawa N.K."/>
            <person name="Vargas-Isla R."/>
            <person name="Ushijima S."/>
            <person name="Smith C.A."/>
            <person name="Ahrendt S."/>
            <person name="Andreopoulos W."/>
            <person name="He G."/>
            <person name="Labutti K."/>
            <person name="Lipzen A."/>
            <person name="Ng V."/>
            <person name="Sandor L."/>
            <person name="Barry K."/>
            <person name="Martinez A.T."/>
            <person name="Xiao Y."/>
            <person name="Gibbons J.G."/>
            <person name="Terashima K."/>
            <person name="Hibbett D.S."/>
            <person name="Grigoriev I.V."/>
        </authorList>
    </citation>
    <scope>NUCLEOTIDE SEQUENCE</scope>
    <source>
        <strain evidence="2">TFB7829</strain>
    </source>
</reference>
<sequence length="64" mass="7297">PVELSQNGKVELLAFYSLYFYILASPCLLQLANLSRRPYYVPKQPLLCRPALQSGICGFFTKKK</sequence>
<dbReference type="AlphaFoldDB" id="A0AA38Q5P4"/>
<dbReference type="Proteomes" id="UP001163850">
    <property type="component" value="Unassembled WGS sequence"/>
</dbReference>
<keyword evidence="1" id="KW-1133">Transmembrane helix</keyword>
<comment type="caution">
    <text evidence="2">The sequence shown here is derived from an EMBL/GenBank/DDBJ whole genome shotgun (WGS) entry which is preliminary data.</text>
</comment>
<organism evidence="2 3">
    <name type="scientific">Lentinula detonsa</name>
    <dbReference type="NCBI Taxonomy" id="2804962"/>
    <lineage>
        <taxon>Eukaryota</taxon>
        <taxon>Fungi</taxon>
        <taxon>Dikarya</taxon>
        <taxon>Basidiomycota</taxon>
        <taxon>Agaricomycotina</taxon>
        <taxon>Agaricomycetes</taxon>
        <taxon>Agaricomycetidae</taxon>
        <taxon>Agaricales</taxon>
        <taxon>Marasmiineae</taxon>
        <taxon>Omphalotaceae</taxon>
        <taxon>Lentinula</taxon>
    </lineage>
</organism>
<proteinExistence type="predicted"/>
<evidence type="ECO:0000313" key="2">
    <source>
        <dbReference type="EMBL" id="KAJ3987346.1"/>
    </source>
</evidence>
<evidence type="ECO:0000256" key="1">
    <source>
        <dbReference type="SAM" id="Phobius"/>
    </source>
</evidence>
<protein>
    <submittedName>
        <fullName evidence="2">Uncharacterized protein</fullName>
    </submittedName>
</protein>
<evidence type="ECO:0000313" key="3">
    <source>
        <dbReference type="Proteomes" id="UP001163850"/>
    </source>
</evidence>
<gene>
    <name evidence="2" type="ORF">F5890DRAFT_1435519</name>
</gene>
<feature type="transmembrane region" description="Helical" evidence="1">
    <location>
        <begin position="12"/>
        <end position="34"/>
    </location>
</feature>
<keyword evidence="1" id="KW-0812">Transmembrane</keyword>
<accession>A0AA38Q5P4</accession>
<dbReference type="EMBL" id="MU801925">
    <property type="protein sequence ID" value="KAJ3987346.1"/>
    <property type="molecule type" value="Genomic_DNA"/>
</dbReference>